<gene>
    <name evidence="8" type="ORF">L2672_01845</name>
</gene>
<dbReference type="EMBL" id="JAKIKP010000001">
    <property type="protein sequence ID" value="MCL1141445.1"/>
    <property type="molecule type" value="Genomic_DNA"/>
</dbReference>
<dbReference type="PANTHER" id="PTHR30485:SF2">
    <property type="entry name" value="BLL0597 PROTEIN"/>
    <property type="match status" value="1"/>
</dbReference>
<proteinExistence type="predicted"/>
<dbReference type="SUPFAM" id="SSF81342">
    <property type="entry name" value="Transmembrane di-heme cytochromes"/>
    <property type="match status" value="1"/>
</dbReference>
<dbReference type="GO" id="GO:0005886">
    <property type="term" value="C:plasma membrane"/>
    <property type="evidence" value="ECO:0007669"/>
    <property type="project" value="UniProtKB-SubCell"/>
</dbReference>
<dbReference type="Gene3D" id="1.20.950.20">
    <property type="entry name" value="Transmembrane di-heme cytochromes, Chain C"/>
    <property type="match status" value="1"/>
</dbReference>
<dbReference type="RefSeq" id="WP_248994124.1">
    <property type="nucleotide sequence ID" value="NZ_JAKIKP010000001.1"/>
</dbReference>
<accession>A0A9X1ZL16</accession>
<dbReference type="Pfam" id="PF01292">
    <property type="entry name" value="Ni_hydr_CYTB"/>
    <property type="match status" value="1"/>
</dbReference>
<dbReference type="InterPro" id="IPR016174">
    <property type="entry name" value="Di-haem_cyt_TM"/>
</dbReference>
<feature type="transmembrane region" description="Helical" evidence="6">
    <location>
        <begin position="12"/>
        <end position="31"/>
    </location>
</feature>
<feature type="transmembrane region" description="Helical" evidence="6">
    <location>
        <begin position="195"/>
        <end position="212"/>
    </location>
</feature>
<protein>
    <submittedName>
        <fullName evidence="8">Cytochrome b/b6 domain-containing protein</fullName>
    </submittedName>
</protein>
<keyword evidence="5 6" id="KW-0472">Membrane</keyword>
<feature type="transmembrane region" description="Helical" evidence="6">
    <location>
        <begin position="43"/>
        <end position="61"/>
    </location>
</feature>
<comment type="caution">
    <text evidence="8">The sequence shown here is derived from an EMBL/GenBank/DDBJ whole genome shotgun (WGS) entry which is preliminary data.</text>
</comment>
<comment type="subcellular location">
    <subcellularLocation>
        <location evidence="1">Cell membrane</location>
        <topology evidence="1">Multi-pass membrane protein</topology>
    </subcellularLocation>
</comment>
<dbReference type="GO" id="GO:0009055">
    <property type="term" value="F:electron transfer activity"/>
    <property type="evidence" value="ECO:0007669"/>
    <property type="project" value="InterPro"/>
</dbReference>
<keyword evidence="2" id="KW-1003">Cell membrane</keyword>
<dbReference type="Proteomes" id="UP001139333">
    <property type="component" value="Unassembled WGS sequence"/>
</dbReference>
<evidence type="ECO:0000313" key="9">
    <source>
        <dbReference type="Proteomes" id="UP001139333"/>
    </source>
</evidence>
<sequence length="221" mass="24753">MQPNNNRIKVWDLPVRIFHWGMVSLLALLWWTADAGEMELHQVMAYLLCSLLVFRVVWGVVGSETAKFSQFLRSPKAALQYAKSNPKPESIGHNPLGAFMVVLLMLLLMVQFSTGLFATDDIFTEGPLNRYISSDLASTLTWIHKQAFNVILAFAAIHVLAIIIYLIKGDNLIAAMITGYKKVNAQVAQPKQRSIWIALVIFAGIFSVVWFVELGNVVAYL</sequence>
<feature type="domain" description="Cytochrome b561 bacterial/Ni-hydrogenase" evidence="7">
    <location>
        <begin position="10"/>
        <end position="179"/>
    </location>
</feature>
<dbReference type="AlphaFoldDB" id="A0A9X1ZL16"/>
<dbReference type="InterPro" id="IPR051542">
    <property type="entry name" value="Hydrogenase_cytochrome"/>
</dbReference>
<evidence type="ECO:0000256" key="4">
    <source>
        <dbReference type="ARBA" id="ARBA00022989"/>
    </source>
</evidence>
<evidence type="ECO:0000256" key="6">
    <source>
        <dbReference type="SAM" id="Phobius"/>
    </source>
</evidence>
<name>A0A9X1ZL16_9GAMM</name>
<evidence type="ECO:0000256" key="1">
    <source>
        <dbReference type="ARBA" id="ARBA00004651"/>
    </source>
</evidence>
<evidence type="ECO:0000256" key="5">
    <source>
        <dbReference type="ARBA" id="ARBA00023136"/>
    </source>
</evidence>
<organism evidence="8 9">
    <name type="scientific">Shewanella gaetbuli</name>
    <dbReference type="NCBI Taxonomy" id="220752"/>
    <lineage>
        <taxon>Bacteria</taxon>
        <taxon>Pseudomonadati</taxon>
        <taxon>Pseudomonadota</taxon>
        <taxon>Gammaproteobacteria</taxon>
        <taxon>Alteromonadales</taxon>
        <taxon>Shewanellaceae</taxon>
        <taxon>Shewanella</taxon>
    </lineage>
</organism>
<dbReference type="PANTHER" id="PTHR30485">
    <property type="entry name" value="NI/FE-HYDROGENASE 1 B-TYPE CYTOCHROME SUBUNIT"/>
    <property type="match status" value="1"/>
</dbReference>
<keyword evidence="3 6" id="KW-0812">Transmembrane</keyword>
<dbReference type="GO" id="GO:0022904">
    <property type="term" value="P:respiratory electron transport chain"/>
    <property type="evidence" value="ECO:0007669"/>
    <property type="project" value="InterPro"/>
</dbReference>
<keyword evidence="4 6" id="KW-1133">Transmembrane helix</keyword>
<reference evidence="8" key="1">
    <citation type="submission" date="2022-01" db="EMBL/GenBank/DDBJ databases">
        <title>Whole genome-based taxonomy of the Shewanellaceae.</title>
        <authorList>
            <person name="Martin-Rodriguez A.J."/>
        </authorList>
    </citation>
    <scope>NUCLEOTIDE SEQUENCE</scope>
    <source>
        <strain evidence="8">DSM 16422</strain>
    </source>
</reference>
<feature type="transmembrane region" description="Helical" evidence="6">
    <location>
        <begin position="147"/>
        <end position="167"/>
    </location>
</feature>
<dbReference type="GO" id="GO:0020037">
    <property type="term" value="F:heme binding"/>
    <property type="evidence" value="ECO:0007669"/>
    <property type="project" value="TreeGrafter"/>
</dbReference>
<evidence type="ECO:0000259" key="7">
    <source>
        <dbReference type="Pfam" id="PF01292"/>
    </source>
</evidence>
<feature type="transmembrane region" description="Helical" evidence="6">
    <location>
        <begin position="96"/>
        <end position="118"/>
    </location>
</feature>
<evidence type="ECO:0000313" key="8">
    <source>
        <dbReference type="EMBL" id="MCL1141445.1"/>
    </source>
</evidence>
<evidence type="ECO:0000256" key="2">
    <source>
        <dbReference type="ARBA" id="ARBA00022475"/>
    </source>
</evidence>
<keyword evidence="9" id="KW-1185">Reference proteome</keyword>
<dbReference type="InterPro" id="IPR011577">
    <property type="entry name" value="Cyt_b561_bac/Ni-Hgenase"/>
</dbReference>
<evidence type="ECO:0000256" key="3">
    <source>
        <dbReference type="ARBA" id="ARBA00022692"/>
    </source>
</evidence>